<feature type="transmembrane region" description="Helical" evidence="2">
    <location>
        <begin position="141"/>
        <end position="161"/>
    </location>
</feature>
<keyword evidence="2" id="KW-0812">Transmembrane</keyword>
<evidence type="ECO:0000313" key="3">
    <source>
        <dbReference type="EMBL" id="MFD1571457.1"/>
    </source>
</evidence>
<sequence>MPSGQRPPSASVHPDAASASLDEASESPEAADTTDATDAGDTAIEWGPVSYDRIRSVTLGIAAVIATVVVAFLASLVPVVVTGFAAEGGGASLSSIDASTIAVGVLLVAAAAISLLPVAGVARSEWAPESGSFREAVDLSWIRPLWLLGGALATVGLFVALPSNAVGGLWPLAWSVFMLPQLLRSTGTTVRVDPTEAVIERENQTTDRSRCDDLQAVVRTRRIDLPLTATTLFVLAYRGNAWYRSTPWLFVPSDRADAVESRLDAVLARGDGPERATTPERVTLALLGSASLVVGLVIAVAADEGAAGVFLALLTAPFSLLFLALAARL</sequence>
<dbReference type="AlphaFoldDB" id="A0ABD6C3J0"/>
<reference evidence="3 4" key="1">
    <citation type="journal article" date="2019" name="Int. J. Syst. Evol. Microbiol.">
        <title>The Global Catalogue of Microorganisms (GCM) 10K type strain sequencing project: providing services to taxonomists for standard genome sequencing and annotation.</title>
        <authorList>
            <consortium name="The Broad Institute Genomics Platform"/>
            <consortium name="The Broad Institute Genome Sequencing Center for Infectious Disease"/>
            <person name="Wu L."/>
            <person name="Ma J."/>
        </authorList>
    </citation>
    <scope>NUCLEOTIDE SEQUENCE [LARGE SCALE GENOMIC DNA]</scope>
    <source>
        <strain evidence="3 4">CGMCC 1.12689</strain>
    </source>
</reference>
<evidence type="ECO:0000256" key="1">
    <source>
        <dbReference type="SAM" id="MobiDB-lite"/>
    </source>
</evidence>
<feature type="transmembrane region" description="Helical" evidence="2">
    <location>
        <begin position="282"/>
        <end position="302"/>
    </location>
</feature>
<evidence type="ECO:0000256" key="2">
    <source>
        <dbReference type="SAM" id="Phobius"/>
    </source>
</evidence>
<feature type="transmembrane region" description="Helical" evidence="2">
    <location>
        <begin position="167"/>
        <end position="183"/>
    </location>
</feature>
<proteinExistence type="predicted"/>
<keyword evidence="4" id="KW-1185">Reference proteome</keyword>
<keyword evidence="2" id="KW-0472">Membrane</keyword>
<organism evidence="3 4">
    <name type="scientific">Halorubrum laminariae</name>
    <dbReference type="NCBI Taxonomy" id="1433523"/>
    <lineage>
        <taxon>Archaea</taxon>
        <taxon>Methanobacteriati</taxon>
        <taxon>Methanobacteriota</taxon>
        <taxon>Stenosarchaea group</taxon>
        <taxon>Halobacteria</taxon>
        <taxon>Halobacteriales</taxon>
        <taxon>Haloferacaceae</taxon>
        <taxon>Halorubrum</taxon>
    </lineage>
</organism>
<protein>
    <submittedName>
        <fullName evidence="3">Uncharacterized protein</fullName>
    </submittedName>
</protein>
<feature type="transmembrane region" description="Helical" evidence="2">
    <location>
        <begin position="57"/>
        <end position="81"/>
    </location>
</feature>
<name>A0ABD6C3J0_9EURY</name>
<dbReference type="Proteomes" id="UP001597185">
    <property type="component" value="Unassembled WGS sequence"/>
</dbReference>
<evidence type="ECO:0000313" key="4">
    <source>
        <dbReference type="Proteomes" id="UP001597185"/>
    </source>
</evidence>
<dbReference type="EMBL" id="JBHUDB010000011">
    <property type="protein sequence ID" value="MFD1571457.1"/>
    <property type="molecule type" value="Genomic_DNA"/>
</dbReference>
<feature type="transmembrane region" description="Helical" evidence="2">
    <location>
        <begin position="308"/>
        <end position="327"/>
    </location>
</feature>
<accession>A0ABD6C3J0</accession>
<keyword evidence="2" id="KW-1133">Transmembrane helix</keyword>
<feature type="region of interest" description="Disordered" evidence="1">
    <location>
        <begin position="1"/>
        <end position="42"/>
    </location>
</feature>
<feature type="transmembrane region" description="Helical" evidence="2">
    <location>
        <begin position="101"/>
        <end position="121"/>
    </location>
</feature>
<feature type="compositionally biased region" description="Low complexity" evidence="1">
    <location>
        <begin position="14"/>
        <end position="42"/>
    </location>
</feature>
<gene>
    <name evidence="3" type="ORF">ACFR9T_12835</name>
</gene>
<comment type="caution">
    <text evidence="3">The sequence shown here is derived from an EMBL/GenBank/DDBJ whole genome shotgun (WGS) entry which is preliminary data.</text>
</comment>
<dbReference type="RefSeq" id="WP_256417707.1">
    <property type="nucleotide sequence ID" value="NZ_JANHDL010000003.1"/>
</dbReference>